<protein>
    <recommendedName>
        <fullName evidence="6 7">Polyphosphate kinase</fullName>
        <ecNumber evidence="6 7">2.7.4.1</ecNumber>
    </recommendedName>
    <alternativeName>
        <fullName evidence="6">ATP-polyphosphate phosphotransferase</fullName>
    </alternativeName>
    <alternativeName>
        <fullName evidence="6">Polyphosphoric acid kinase</fullName>
    </alternativeName>
</protein>
<evidence type="ECO:0000256" key="8">
    <source>
        <dbReference type="SAM" id="MobiDB-lite"/>
    </source>
</evidence>
<comment type="function">
    <text evidence="6 7">Catalyzes the reversible transfer of the terminal phosphate of ATP to form a long-chain polyphosphate (polyP).</text>
</comment>
<evidence type="ECO:0000256" key="1">
    <source>
        <dbReference type="ARBA" id="ARBA00022553"/>
    </source>
</evidence>
<dbReference type="Pfam" id="PF02503">
    <property type="entry name" value="PP_kinase"/>
    <property type="match status" value="1"/>
</dbReference>
<evidence type="ECO:0000313" key="14">
    <source>
        <dbReference type="Proteomes" id="UP000886879"/>
    </source>
</evidence>
<dbReference type="GO" id="GO:0008976">
    <property type="term" value="F:polyphosphate kinase activity"/>
    <property type="evidence" value="ECO:0007669"/>
    <property type="project" value="UniProtKB-UniRule"/>
</dbReference>
<comment type="catalytic activity">
    <reaction evidence="6 7">
        <text>[phosphate](n) + ATP = [phosphate](n+1) + ADP</text>
        <dbReference type="Rhea" id="RHEA:19573"/>
        <dbReference type="Rhea" id="RHEA-COMP:9859"/>
        <dbReference type="Rhea" id="RHEA-COMP:14280"/>
        <dbReference type="ChEBI" id="CHEBI:16838"/>
        <dbReference type="ChEBI" id="CHEBI:30616"/>
        <dbReference type="ChEBI" id="CHEBI:456216"/>
        <dbReference type="EC" id="2.7.4.1"/>
    </reaction>
</comment>
<feature type="domain" description="Polyphosphate kinase N-terminal" evidence="10">
    <location>
        <begin position="8"/>
        <end position="111"/>
    </location>
</feature>
<dbReference type="SUPFAM" id="SSF143724">
    <property type="entry name" value="PHP14-like"/>
    <property type="match status" value="1"/>
</dbReference>
<feature type="binding site" evidence="6">
    <location>
        <position position="407"/>
    </location>
    <ligand>
        <name>Mg(2+)</name>
        <dbReference type="ChEBI" id="CHEBI:18420"/>
    </ligand>
</feature>
<comment type="PTM">
    <text evidence="6 7">An intermediate of this reaction is the autophosphorylated ppk in which a phosphate is covalently linked to a histidine residue through a N-P bond.</text>
</comment>
<dbReference type="EC" id="2.7.4.1" evidence="6 7"/>
<comment type="caution">
    <text evidence="13">The sequence shown here is derived from an EMBL/GenBank/DDBJ whole genome shotgun (WGS) entry which is preliminary data.</text>
</comment>
<organism evidence="13 14">
    <name type="scientific">Candidatus Enterenecus faecium</name>
    <dbReference type="NCBI Taxonomy" id="2840780"/>
    <lineage>
        <taxon>Bacteria</taxon>
        <taxon>Bacillati</taxon>
        <taxon>Bacillota</taxon>
        <taxon>Clostridia</taxon>
        <taxon>Eubacteriales</taxon>
        <taxon>Candidatus Enterenecus</taxon>
    </lineage>
</organism>
<feature type="domain" description="Polyphosphate kinase middle" evidence="9">
    <location>
        <begin position="123"/>
        <end position="303"/>
    </location>
</feature>
<keyword evidence="6" id="KW-0479">Metal-binding</keyword>
<feature type="binding site" evidence="6">
    <location>
        <position position="377"/>
    </location>
    <ligand>
        <name>Mg(2+)</name>
        <dbReference type="ChEBI" id="CHEBI:18420"/>
    </ligand>
</feature>
<comment type="similarity">
    <text evidence="6 7">Belongs to the polyphosphate kinase 1 (PPK1) family.</text>
</comment>
<dbReference type="GO" id="GO:0009358">
    <property type="term" value="C:polyphosphate kinase complex"/>
    <property type="evidence" value="ECO:0007669"/>
    <property type="project" value="InterPro"/>
</dbReference>
<dbReference type="Pfam" id="PF13090">
    <property type="entry name" value="PP_kinase_C"/>
    <property type="match status" value="1"/>
</dbReference>
<name>A0A9D0YS37_9FIRM</name>
<dbReference type="InterPro" id="IPR036830">
    <property type="entry name" value="PP_kinase_middle_dom_sf"/>
</dbReference>
<dbReference type="InterPro" id="IPR003414">
    <property type="entry name" value="PP_kinase"/>
</dbReference>
<dbReference type="Gene3D" id="1.20.58.310">
    <property type="entry name" value="Polyphosphate kinase N-terminal domain"/>
    <property type="match status" value="1"/>
</dbReference>
<feature type="domain" description="Polyphosphate kinase C-terminal" evidence="11">
    <location>
        <begin position="505"/>
        <end position="667"/>
    </location>
</feature>
<dbReference type="GO" id="GO:0006799">
    <property type="term" value="P:polyphosphate biosynthetic process"/>
    <property type="evidence" value="ECO:0007669"/>
    <property type="project" value="UniProtKB-UniRule"/>
</dbReference>
<evidence type="ECO:0000256" key="4">
    <source>
        <dbReference type="ARBA" id="ARBA00022777"/>
    </source>
</evidence>
<sequence>MKDYSYTQNRELSWLRFNRRVLEEAADQTVPLLERLKFISIFTSNLDEFFMIRVGSLFDLAAISNNKERDNKSGMSPREQLRCVYETIPPLIDLKNHLYESLCTQLEEEGIVDVSMDQLTEAEQQYVSRYYTANVLPTLSPQIVDSHHPFPHLETKRLYISLLLREKKDRLSLGFVPLPASLPAFLMLPNSNGRYLRMEQMLLHWAPSLFERYKVADSCVICVTRNADISFDVDKFEDTTEEDFRNHVSKLLHLRGKQSAVRLEVSRPISQAFLDILRDRLDLEAHQVFVDRSPLNMSYVFALIGQLPADVSEKLLFPPYQPRQPEDLNPKQSMIQQIQQRDRLLFYPFDSVNPFLQLLQEAAERKDVIAIKITIYRLASSSKIARILCRAAENGKEVTVLMELRARFDEANNIAWSKVLEEAGCRVIYGVEDYKCHSKICQITMRRGDTLHYITQIGTGNYNEKTCAMYTDLCFMTADKQIGLDGAAFFRNMLVSNLNGSYQRLLVSPNGIHQALLDHMDEQIILGHQGYICIKANSLTERAIINKLQQASQAGVEVQLILRGICCIRPGIPGKTESLHVTSIVGRYLEHARIYCFGRGEQAKYFISSADLMTRNLLRRVEIACPIDDPQVKSQLEWILRTQLLDNVKASSMLSDGSYLRKTSTVSPLNSQEEFMRTSSHTAQPSSAPAKSKPQGSLLQRLKDRFPWTITRKY</sequence>
<feature type="binding site" evidence="6">
    <location>
        <position position="563"/>
    </location>
    <ligand>
        <name>ATP</name>
        <dbReference type="ChEBI" id="CHEBI:30616"/>
    </ligand>
</feature>
<comment type="cofactor">
    <cofactor evidence="6">
        <name>Mg(2+)</name>
        <dbReference type="ChEBI" id="CHEBI:18420"/>
    </cofactor>
</comment>
<evidence type="ECO:0000256" key="5">
    <source>
        <dbReference type="ARBA" id="ARBA00022840"/>
    </source>
</evidence>
<dbReference type="InterPro" id="IPR025198">
    <property type="entry name" value="PPK_N_dom"/>
</dbReference>
<dbReference type="PANTHER" id="PTHR30218">
    <property type="entry name" value="POLYPHOSPHATE KINASE"/>
    <property type="match status" value="1"/>
</dbReference>
<feature type="binding site" evidence="6">
    <location>
        <position position="45"/>
    </location>
    <ligand>
        <name>ATP</name>
        <dbReference type="ChEBI" id="CHEBI:30616"/>
    </ligand>
</feature>
<evidence type="ECO:0000313" key="13">
    <source>
        <dbReference type="EMBL" id="HIQ60301.1"/>
    </source>
</evidence>
<dbReference type="EMBL" id="DVFO01000013">
    <property type="protein sequence ID" value="HIQ60301.1"/>
    <property type="molecule type" value="Genomic_DNA"/>
</dbReference>
<dbReference type="PANTHER" id="PTHR30218:SF0">
    <property type="entry name" value="POLYPHOSPHATE KINASE"/>
    <property type="match status" value="1"/>
</dbReference>
<keyword evidence="5 6" id="KW-0067">ATP-binding</keyword>
<reference evidence="13" key="1">
    <citation type="submission" date="2020-10" db="EMBL/GenBank/DDBJ databases">
        <authorList>
            <person name="Gilroy R."/>
        </authorList>
    </citation>
    <scope>NUCLEOTIDE SEQUENCE</scope>
    <source>
        <strain evidence="13">ChiGjej2B2-12916</strain>
    </source>
</reference>
<evidence type="ECO:0000259" key="11">
    <source>
        <dbReference type="Pfam" id="PF13090"/>
    </source>
</evidence>
<dbReference type="HAMAP" id="MF_00347">
    <property type="entry name" value="Polyphosphate_kinase"/>
    <property type="match status" value="1"/>
</dbReference>
<dbReference type="Gene3D" id="3.30.870.10">
    <property type="entry name" value="Endonuclease Chain A"/>
    <property type="match status" value="2"/>
</dbReference>
<dbReference type="Gene3D" id="3.30.1840.10">
    <property type="entry name" value="Polyphosphate kinase middle domain"/>
    <property type="match status" value="1"/>
</dbReference>
<feature type="binding site" evidence="6">
    <location>
        <position position="470"/>
    </location>
    <ligand>
        <name>ATP</name>
        <dbReference type="ChEBI" id="CHEBI:30616"/>
    </ligand>
</feature>
<dbReference type="InterPro" id="IPR024953">
    <property type="entry name" value="PP_kinase_middle"/>
</dbReference>
<feature type="binding site" evidence="6">
    <location>
        <position position="591"/>
    </location>
    <ligand>
        <name>ATP</name>
        <dbReference type="ChEBI" id="CHEBI:30616"/>
    </ligand>
</feature>
<gene>
    <name evidence="13" type="primary">ppk1</name>
    <name evidence="6" type="synonym">ppk</name>
    <name evidence="13" type="ORF">IAD31_01675</name>
</gene>
<feature type="domain" description="Polyphosphate kinase C-terminal" evidence="12">
    <location>
        <begin position="334"/>
        <end position="493"/>
    </location>
</feature>
<keyword evidence="6" id="KW-0460">Magnesium</keyword>
<keyword evidence="3 6" id="KW-0547">Nucleotide-binding</keyword>
<dbReference type="Pfam" id="PF13089">
    <property type="entry name" value="PP_kinase_N"/>
    <property type="match status" value="1"/>
</dbReference>
<dbReference type="NCBIfam" id="TIGR03705">
    <property type="entry name" value="poly_P_kin"/>
    <property type="match status" value="1"/>
</dbReference>
<dbReference type="AlphaFoldDB" id="A0A9D0YS37"/>
<keyword evidence="1 6" id="KW-0597">Phosphoprotein</keyword>
<dbReference type="NCBIfam" id="NF003921">
    <property type="entry name" value="PRK05443.2-2"/>
    <property type="match status" value="1"/>
</dbReference>
<dbReference type="PIRSF" id="PIRSF015589">
    <property type="entry name" value="PP_kinase"/>
    <property type="match status" value="1"/>
</dbReference>
<reference evidence="13" key="2">
    <citation type="journal article" date="2021" name="PeerJ">
        <title>Extensive microbial diversity within the chicken gut microbiome revealed by metagenomics and culture.</title>
        <authorList>
            <person name="Gilroy R."/>
            <person name="Ravi A."/>
            <person name="Getino M."/>
            <person name="Pursley I."/>
            <person name="Horton D.L."/>
            <person name="Alikhan N.F."/>
            <person name="Baker D."/>
            <person name="Gharbi K."/>
            <person name="Hall N."/>
            <person name="Watson M."/>
            <person name="Adriaenssens E.M."/>
            <person name="Foster-Nyarko E."/>
            <person name="Jarju S."/>
            <person name="Secka A."/>
            <person name="Antonio M."/>
            <person name="Oren A."/>
            <person name="Chaudhuri R.R."/>
            <person name="La Ragione R."/>
            <person name="Hildebrand F."/>
            <person name="Pallen M.J."/>
        </authorList>
    </citation>
    <scope>NUCLEOTIDE SEQUENCE</scope>
    <source>
        <strain evidence="13">ChiGjej2B2-12916</strain>
    </source>
</reference>
<evidence type="ECO:0000256" key="2">
    <source>
        <dbReference type="ARBA" id="ARBA00022679"/>
    </source>
</evidence>
<evidence type="ECO:0000259" key="9">
    <source>
        <dbReference type="Pfam" id="PF02503"/>
    </source>
</evidence>
<keyword evidence="4 6" id="KW-0418">Kinase</keyword>
<dbReference type="GO" id="GO:0005524">
    <property type="term" value="F:ATP binding"/>
    <property type="evidence" value="ECO:0007669"/>
    <property type="project" value="UniProtKB-KW"/>
</dbReference>
<evidence type="ECO:0000259" key="10">
    <source>
        <dbReference type="Pfam" id="PF13089"/>
    </source>
</evidence>
<dbReference type="InterPro" id="IPR025200">
    <property type="entry name" value="PPK_C_dom2"/>
</dbReference>
<evidence type="ECO:0000256" key="6">
    <source>
        <dbReference type="HAMAP-Rule" id="MF_00347"/>
    </source>
</evidence>
<feature type="region of interest" description="Disordered" evidence="8">
    <location>
        <begin position="670"/>
        <end position="696"/>
    </location>
</feature>
<feature type="active site" description="Phosphohistidine intermediate" evidence="6">
    <location>
        <position position="437"/>
    </location>
</feature>
<evidence type="ECO:0000256" key="7">
    <source>
        <dbReference type="RuleBase" id="RU003800"/>
    </source>
</evidence>
<evidence type="ECO:0000256" key="3">
    <source>
        <dbReference type="ARBA" id="ARBA00022741"/>
    </source>
</evidence>
<dbReference type="InterPro" id="IPR036832">
    <property type="entry name" value="PPK_N_dom_sf"/>
</dbReference>
<dbReference type="InterPro" id="IPR041108">
    <property type="entry name" value="PP_kinase_C_1"/>
</dbReference>
<dbReference type="GO" id="GO:0046872">
    <property type="term" value="F:metal ion binding"/>
    <property type="evidence" value="ECO:0007669"/>
    <property type="project" value="UniProtKB-KW"/>
</dbReference>
<proteinExistence type="inferred from homology"/>
<dbReference type="Pfam" id="PF17941">
    <property type="entry name" value="PP_kinase_C_1"/>
    <property type="match status" value="1"/>
</dbReference>
<dbReference type="SUPFAM" id="SSF140356">
    <property type="entry name" value="PPK N-terminal domain-like"/>
    <property type="match status" value="1"/>
</dbReference>
<accession>A0A9D0YS37</accession>
<keyword evidence="2 6" id="KW-0808">Transferase</keyword>
<evidence type="ECO:0000259" key="12">
    <source>
        <dbReference type="Pfam" id="PF17941"/>
    </source>
</evidence>
<dbReference type="Proteomes" id="UP000886879">
    <property type="component" value="Unassembled WGS sequence"/>
</dbReference>
<dbReference type="SUPFAM" id="SSF56024">
    <property type="entry name" value="Phospholipase D/nuclease"/>
    <property type="match status" value="2"/>
</dbReference>